<dbReference type="InterPro" id="IPR017211">
    <property type="entry name" value="UCP037465_Znf"/>
</dbReference>
<organism evidence="1 2">
    <name type="scientific">Streptomyces cupreus</name>
    <dbReference type="NCBI Taxonomy" id="2759956"/>
    <lineage>
        <taxon>Bacteria</taxon>
        <taxon>Bacillati</taxon>
        <taxon>Actinomycetota</taxon>
        <taxon>Actinomycetes</taxon>
        <taxon>Kitasatosporales</taxon>
        <taxon>Streptomycetaceae</taxon>
        <taxon>Streptomyces</taxon>
    </lineage>
</organism>
<dbReference type="Proteomes" id="UP000584670">
    <property type="component" value="Unassembled WGS sequence"/>
</dbReference>
<gene>
    <name evidence="1" type="ORF">H4N64_24765</name>
</gene>
<proteinExistence type="predicted"/>
<evidence type="ECO:0000313" key="1">
    <source>
        <dbReference type="EMBL" id="MBC2904749.1"/>
    </source>
</evidence>
<comment type="caution">
    <text evidence="1">The sequence shown here is derived from an EMBL/GenBank/DDBJ whole genome shotgun (WGS) entry which is preliminary data.</text>
</comment>
<sequence>MNCYECVRLGHTSEAVAVCWLCGAAVCTEHVRSETAQVREPPQPGKVIHDQPARRLTCPACRAAEESR</sequence>
<evidence type="ECO:0000313" key="2">
    <source>
        <dbReference type="Proteomes" id="UP000584670"/>
    </source>
</evidence>
<dbReference type="Pfam" id="PF09947">
    <property type="entry name" value="DUF2180"/>
    <property type="match status" value="1"/>
</dbReference>
<protein>
    <submittedName>
        <fullName evidence="1">DUF2180 family protein</fullName>
    </submittedName>
</protein>
<dbReference type="AlphaFoldDB" id="A0A7X1MAV7"/>
<name>A0A7X1MAV7_9ACTN</name>
<keyword evidence="2" id="KW-1185">Reference proteome</keyword>
<dbReference type="EMBL" id="JACMSF010000029">
    <property type="protein sequence ID" value="MBC2904749.1"/>
    <property type="molecule type" value="Genomic_DNA"/>
</dbReference>
<reference evidence="1 2" key="1">
    <citation type="submission" date="2020-08" db="EMBL/GenBank/DDBJ databases">
        <title>Streptomyces sp. PSKA01 genome sequencing and assembly.</title>
        <authorList>
            <person name="Mandal S."/>
            <person name="Maiti P.K."/>
            <person name="Das P."/>
        </authorList>
    </citation>
    <scope>NUCLEOTIDE SEQUENCE [LARGE SCALE GENOMIC DNA]</scope>
    <source>
        <strain evidence="1 2">PSKA01</strain>
    </source>
</reference>
<accession>A0A7X1MAV7</accession>